<gene>
    <name evidence="3" type="ORF">A1Q5_03695</name>
</gene>
<name>A0ABX3B1C7_ALILO</name>
<accession>A0ABX3B1C7</accession>
<dbReference type="Proteomes" id="UP000095059">
    <property type="component" value="Unassembled WGS sequence"/>
</dbReference>
<dbReference type="EMBL" id="AJYJ02000024">
    <property type="protein sequence ID" value="OEF22293.1"/>
    <property type="molecule type" value="Genomic_DNA"/>
</dbReference>
<dbReference type="HAMAP" id="MF_00758">
    <property type="entry name" value="UPF0301"/>
    <property type="match status" value="1"/>
</dbReference>
<keyword evidence="4" id="KW-1185">Reference proteome</keyword>
<comment type="similarity">
    <text evidence="1 2">Belongs to the UPF0301 (AlgH) family.</text>
</comment>
<dbReference type="Pfam" id="PF02622">
    <property type="entry name" value="DUF179"/>
    <property type="match status" value="1"/>
</dbReference>
<dbReference type="NCBIfam" id="NF001266">
    <property type="entry name" value="PRK00228.1-1"/>
    <property type="match status" value="1"/>
</dbReference>
<evidence type="ECO:0000256" key="1">
    <source>
        <dbReference type="ARBA" id="ARBA00009600"/>
    </source>
</evidence>
<reference evidence="3 4" key="1">
    <citation type="journal article" date="2012" name="Science">
        <title>Ecological populations of bacteria act as socially cohesive units of antibiotic production and resistance.</title>
        <authorList>
            <person name="Cordero O.X."/>
            <person name="Wildschutte H."/>
            <person name="Kirkup B."/>
            <person name="Proehl S."/>
            <person name="Ngo L."/>
            <person name="Hussain F."/>
            <person name="Le Roux F."/>
            <person name="Mincer T."/>
            <person name="Polz M.F."/>
        </authorList>
    </citation>
    <scope>NUCLEOTIDE SEQUENCE [LARGE SCALE GENOMIC DNA]</scope>
    <source>
        <strain evidence="3 4">5S-186</strain>
    </source>
</reference>
<dbReference type="PANTHER" id="PTHR30327:SF1">
    <property type="entry name" value="UPF0301 PROTEIN YQGE"/>
    <property type="match status" value="1"/>
</dbReference>
<evidence type="ECO:0000313" key="3">
    <source>
        <dbReference type="EMBL" id="OEF22293.1"/>
    </source>
</evidence>
<dbReference type="PANTHER" id="PTHR30327">
    <property type="entry name" value="UNCHARACTERIZED PROTEIN YQGE"/>
    <property type="match status" value="1"/>
</dbReference>
<organism evidence="3 4">
    <name type="scientific">Aliivibrio logei 5S-186</name>
    <dbReference type="NCBI Taxonomy" id="626086"/>
    <lineage>
        <taxon>Bacteria</taxon>
        <taxon>Pseudomonadati</taxon>
        <taxon>Pseudomonadota</taxon>
        <taxon>Gammaproteobacteria</taxon>
        <taxon>Vibrionales</taxon>
        <taxon>Vibrionaceae</taxon>
        <taxon>Aliivibrio</taxon>
    </lineage>
</organism>
<proteinExistence type="inferred from homology"/>
<sequence>MDLKNHFLVAMPSMNDPVFTRSVIYICEHDSDGTMGLRINQPVQISLKGMLDQIKLDNPSPIIFPQTLSQPVLNGGPVSDDRGFVLHYPKDNYSSSIEVTEELSVTTSKDILATLGTEDQPYKYLVALGYSGWDAGQLEQELSENTWLILEADSSVIFDTPIPDRWRKAIEMLGISPVNISSEVGHA</sequence>
<dbReference type="SUPFAM" id="SSF143456">
    <property type="entry name" value="VC0467-like"/>
    <property type="match status" value="1"/>
</dbReference>
<protein>
    <recommendedName>
        <fullName evidence="2">UPF0301 protein A1Q5_03695</fullName>
    </recommendedName>
</protein>
<dbReference type="Gene3D" id="3.40.1740.10">
    <property type="entry name" value="VC0467-like"/>
    <property type="match status" value="1"/>
</dbReference>
<dbReference type="RefSeq" id="WP_017022758.1">
    <property type="nucleotide sequence ID" value="NZ_AJYJ02000024.1"/>
</dbReference>
<evidence type="ECO:0000256" key="2">
    <source>
        <dbReference type="HAMAP-Rule" id="MF_00758"/>
    </source>
</evidence>
<dbReference type="InterPro" id="IPR003774">
    <property type="entry name" value="AlgH-like"/>
</dbReference>
<comment type="caution">
    <text evidence="3">The sequence shown here is derived from an EMBL/GenBank/DDBJ whole genome shotgun (WGS) entry which is preliminary data.</text>
</comment>
<evidence type="ECO:0000313" key="4">
    <source>
        <dbReference type="Proteomes" id="UP000095059"/>
    </source>
</evidence>